<name>A0AA97AGY8_9CYAN</name>
<dbReference type="EMBL" id="CP053586">
    <property type="protein sequence ID" value="WNZ23984.1"/>
    <property type="molecule type" value="Genomic_DNA"/>
</dbReference>
<accession>A0AA97AGY8</accession>
<protein>
    <submittedName>
        <fullName evidence="1">Uncharacterized protein</fullName>
    </submittedName>
</protein>
<gene>
    <name evidence="1" type="ORF">HJG54_14715</name>
</gene>
<evidence type="ECO:0000313" key="1">
    <source>
        <dbReference type="EMBL" id="WNZ23984.1"/>
    </source>
</evidence>
<dbReference type="AlphaFoldDB" id="A0AA97AGY8"/>
<sequence length="65" mass="7199">MSEDINIEKLASVLNNTSQQGKTSFVKMLWQNQPTEARTQLMPLLNAEARQIIDAISTAQTEPGP</sequence>
<dbReference type="RefSeq" id="WP_036006097.1">
    <property type="nucleotide sequence ID" value="NZ_CP053586.1"/>
</dbReference>
<organism evidence="1">
    <name type="scientific">Leptolyngbya sp. NK1-12</name>
    <dbReference type="NCBI Taxonomy" id="2547451"/>
    <lineage>
        <taxon>Bacteria</taxon>
        <taxon>Bacillati</taxon>
        <taxon>Cyanobacteriota</taxon>
        <taxon>Cyanophyceae</taxon>
        <taxon>Leptolyngbyales</taxon>
        <taxon>Leptolyngbyaceae</taxon>
        <taxon>Leptolyngbya group</taxon>
        <taxon>Leptolyngbya</taxon>
    </lineage>
</organism>
<proteinExistence type="predicted"/>
<reference evidence="1" key="1">
    <citation type="submission" date="2020-05" db="EMBL/GenBank/DDBJ databases">
        <authorList>
            <person name="Zhu T."/>
            <person name="Keshari N."/>
            <person name="Lu X."/>
        </authorList>
    </citation>
    <scope>NUCLEOTIDE SEQUENCE</scope>
    <source>
        <strain evidence="1">NK1-12</strain>
    </source>
</reference>